<dbReference type="RefSeq" id="WP_117581257.1">
    <property type="nucleotide sequence ID" value="NZ_QUSL01000010.1"/>
</dbReference>
<dbReference type="Proteomes" id="UP000261032">
    <property type="component" value="Unassembled WGS sequence"/>
</dbReference>
<feature type="region of interest" description="Disordered" evidence="1">
    <location>
        <begin position="1"/>
        <end position="26"/>
    </location>
</feature>
<accession>A0A3E3EDI4</accession>
<comment type="caution">
    <text evidence="2">The sequence shown here is derived from an EMBL/GenBank/DDBJ whole genome shotgun (WGS) entry which is preliminary data.</text>
</comment>
<proteinExistence type="predicted"/>
<evidence type="ECO:0000256" key="1">
    <source>
        <dbReference type="SAM" id="MobiDB-lite"/>
    </source>
</evidence>
<feature type="compositionally biased region" description="Polar residues" evidence="1">
    <location>
        <begin position="1"/>
        <end position="17"/>
    </location>
</feature>
<name>A0A3E3EDI4_9FIRM</name>
<dbReference type="EMBL" id="QUSL01000010">
    <property type="protein sequence ID" value="RGD85505.1"/>
    <property type="molecule type" value="Genomic_DNA"/>
</dbReference>
<evidence type="ECO:0000313" key="3">
    <source>
        <dbReference type="Proteomes" id="UP000261032"/>
    </source>
</evidence>
<sequence length="63" mass="7291">MNGQKQNYSNYINSLNKTGKPVMPHDLPKVKMNLAGLSRYAKEKGKSLFDLTDEERSRFLFIK</sequence>
<organism evidence="2 3">
    <name type="scientific">Thomasclavelia ramosa</name>
    <dbReference type="NCBI Taxonomy" id="1547"/>
    <lineage>
        <taxon>Bacteria</taxon>
        <taxon>Bacillati</taxon>
        <taxon>Bacillota</taxon>
        <taxon>Erysipelotrichia</taxon>
        <taxon>Erysipelotrichales</taxon>
        <taxon>Coprobacillaceae</taxon>
        <taxon>Thomasclavelia</taxon>
    </lineage>
</organism>
<gene>
    <name evidence="2" type="ORF">DXB93_08000</name>
</gene>
<reference evidence="2 3" key="1">
    <citation type="submission" date="2018-08" db="EMBL/GenBank/DDBJ databases">
        <title>A genome reference for cultivated species of the human gut microbiota.</title>
        <authorList>
            <person name="Zou Y."/>
            <person name="Xue W."/>
            <person name="Luo G."/>
        </authorList>
    </citation>
    <scope>NUCLEOTIDE SEQUENCE [LARGE SCALE GENOMIC DNA]</scope>
    <source>
        <strain evidence="2 3">OM06-4</strain>
    </source>
</reference>
<protein>
    <submittedName>
        <fullName evidence="2">HMG-CoA synthase</fullName>
    </submittedName>
</protein>
<evidence type="ECO:0000313" key="2">
    <source>
        <dbReference type="EMBL" id="RGD85505.1"/>
    </source>
</evidence>
<dbReference type="AlphaFoldDB" id="A0A3E3EDI4"/>